<dbReference type="Proteomes" id="UP001281147">
    <property type="component" value="Unassembled WGS sequence"/>
</dbReference>
<proteinExistence type="predicted"/>
<evidence type="ECO:0000313" key="1">
    <source>
        <dbReference type="EMBL" id="KAK3710104.1"/>
    </source>
</evidence>
<organism evidence="1 2">
    <name type="scientific">Vermiconidia calcicola</name>
    <dbReference type="NCBI Taxonomy" id="1690605"/>
    <lineage>
        <taxon>Eukaryota</taxon>
        <taxon>Fungi</taxon>
        <taxon>Dikarya</taxon>
        <taxon>Ascomycota</taxon>
        <taxon>Pezizomycotina</taxon>
        <taxon>Dothideomycetes</taxon>
        <taxon>Dothideomycetidae</taxon>
        <taxon>Mycosphaerellales</taxon>
        <taxon>Extremaceae</taxon>
        <taxon>Vermiconidia</taxon>
    </lineage>
</organism>
<gene>
    <name evidence="1" type="primary">MLH3</name>
    <name evidence="1" type="ORF">LTR37_010535</name>
</gene>
<name>A0ACC3N6I8_9PEZI</name>
<reference evidence="1" key="1">
    <citation type="submission" date="2023-07" db="EMBL/GenBank/DDBJ databases">
        <title>Black Yeasts Isolated from many extreme environments.</title>
        <authorList>
            <person name="Coleine C."/>
            <person name="Stajich J.E."/>
            <person name="Selbmann L."/>
        </authorList>
    </citation>
    <scope>NUCLEOTIDE SEQUENCE</scope>
    <source>
        <strain evidence="1">CCFEE 5714</strain>
    </source>
</reference>
<evidence type="ECO:0000313" key="2">
    <source>
        <dbReference type="Proteomes" id="UP001281147"/>
    </source>
</evidence>
<keyword evidence="2" id="KW-1185">Reference proteome</keyword>
<comment type="caution">
    <text evidence="1">The sequence shown here is derived from an EMBL/GenBank/DDBJ whole genome shotgun (WGS) entry which is preliminary data.</text>
</comment>
<protein>
    <submittedName>
        <fullName evidence="1">DNA mismatch repair protein</fullName>
    </submittedName>
</protein>
<accession>A0ACC3N6I8</accession>
<dbReference type="EMBL" id="JAUTXU010000087">
    <property type="protein sequence ID" value="KAK3710104.1"/>
    <property type="molecule type" value="Genomic_DNA"/>
</dbReference>
<sequence length="1083" mass="118255">MSRILPLPADAHSQIRSSKHITSLEGVVFSLLMNSLDAGSTKVEISIDFHRGGCVIEDNGSGIPPCEFTDGGGLGKMYHTSKQTAAVTACEVHGSTGTYLASLAALSLFSVTSRHADHVDTAMLAIHRGKVIARRLPATHEQEFTLSQEHGTRVTVNDLFGNMPVRVKQRALAANTGIGGERAWQELKRGIVALLLAWHSPCAVRIRGVDNDRRRLSLSPQHPALSAALTAKSLDKLSGKATKFDLNDMLPLLHQASLASLESRREWIPVSTAVSKLYVKGAICLEPAPTRQCQFISIGIHPCSAVLGHHALYDSINKVFTNSSFGALEDDVDGDAIEKDRRKHDRRYKNDGYTQKQLHGRKCVDRWPMFVLQVKFRDGQQSPRTNADAISDASLMAIAEILEATVNQWLAANNFRPRKPRRRKNEEQQGPAVASKSERSSPAGPRRPGFQRTDPTIPAGGPSTADIVSTAKKRKFNDLALLHTVGSENRPATVPVRKGDFSTWSRIKSGKDSFYDEMWQSHKFPASPGQRSGSRTLPARTPTPTTFALPSLDAGALSKSNHVSAPVPGNAVVNTAASRMFPASRPQLALSSEDFGSVDERDMLDAAASIEISHRETASSEEQVNENAEAEFPNDLILDWIDPVTKRTFQVNARTGVVFPSRPKSQSHKTDLFTTPDTSTRQSAAINTTLTSAGRCLSLEKRQRTGATDGGTQWLPGFLKDWNNPVFPRQDEQKIPVASIEGPGVDAAECDGRTCTHDHRTKIFTEAGSASTSKLSKGALRRARVIGQVDQKFIICKTGGSDVDGSGEVVLLVDQHAASERVILEQLLTELCAPGDVPFGPSQSMAKTVHLDKPLRFQIPAAEHQLFHDYSSHFAGWGIVYDVVTKEETMTASQVRLPKQENTIIITALPPGIAERCALIPRILIDMLRAEIWTLQETTSARGISAKPRDSTAASMREVNGDERDQSWLQRIGRCPKGILEMLYSRACRSAIMFNDELSIAECENLIEELSRCAFPFMCAHGRVSMVPLVDLADNGLNAGGAALRACPIGSLSVEDESDGRGFMHTFKRWEMVRSNSGDTLSS</sequence>